<dbReference type="Pfam" id="PF11796">
    <property type="entry name" value="DUF3323"/>
    <property type="match status" value="1"/>
</dbReference>
<accession>A0ABX1PPH5</accession>
<name>A0ABX1PPH5_9RHOO</name>
<comment type="caution">
    <text evidence="3">The sequence shown here is derived from an EMBL/GenBank/DDBJ whole genome shotgun (WGS) entry which is preliminary data.</text>
</comment>
<evidence type="ECO:0000259" key="2">
    <source>
        <dbReference type="Pfam" id="PF11796"/>
    </source>
</evidence>
<dbReference type="Pfam" id="PF09664">
    <property type="entry name" value="DUF2399"/>
    <property type="match status" value="1"/>
</dbReference>
<dbReference type="NCBIfam" id="TIGR02679">
    <property type="entry name" value="TIGR02679 family protein"/>
    <property type="match status" value="1"/>
</dbReference>
<dbReference type="RefSeq" id="WP_169118728.1">
    <property type="nucleotide sequence ID" value="NZ_WTVG02000034.1"/>
</dbReference>
<evidence type="ECO:0000313" key="3">
    <source>
        <dbReference type="EMBL" id="NMG25366.1"/>
    </source>
</evidence>
<dbReference type="Proteomes" id="UP000615989">
    <property type="component" value="Unassembled WGS sequence"/>
</dbReference>
<dbReference type="InterPro" id="IPR024466">
    <property type="entry name" value="CHP02679_N"/>
</dbReference>
<sequence length="402" mass="42699">MTIDARLQRLLGGETLAGLRRRLRQRYERGAPAGVLRLGALSEAEHAALAALAGRPARHVRSMQIDVAEIDAALARAGLAPSLRDALEQLDGPIIDTAAQRLRVRSHWQGVVEDCEHPDLHSALQTSIGLGLLKRLCASRPEAGTRLVRDADQVLRRLPAAGIPRAQLAVAALGDAHALDAGSPVGTLVLTALRQKAAAANDNDGDGDGERARDLWAAAGVLVNELARPALALNLPGPTGTQPGEPAYLSLRSLVRSPQAWPVDGRPVFVCENPNLLAIAADQLGPRCAPLVCTDGMPAAAQRTLLAQLRAAGATLHYHGDFDWPGLRIGNHMVREHEARPWRFSAADYRAAVVGAPRPGRPLDDAAVGALWDDALADAMLAERLAIDEEALADALLADLRR</sequence>
<organism evidence="3 4">
    <name type="scientific">Aromatoleum anaerobium</name>
    <dbReference type="NCBI Taxonomy" id="182180"/>
    <lineage>
        <taxon>Bacteria</taxon>
        <taxon>Pseudomonadati</taxon>
        <taxon>Pseudomonadota</taxon>
        <taxon>Betaproteobacteria</taxon>
        <taxon>Rhodocyclales</taxon>
        <taxon>Rhodocyclaceae</taxon>
        <taxon>Aromatoleum</taxon>
    </lineage>
</organism>
<gene>
    <name evidence="3" type="ORF">GO606_11655</name>
</gene>
<evidence type="ECO:0000259" key="1">
    <source>
        <dbReference type="Pfam" id="PF09664"/>
    </source>
</evidence>
<dbReference type="EMBL" id="WTVG01000030">
    <property type="protein sequence ID" value="NMG25366.1"/>
    <property type="molecule type" value="Genomic_DNA"/>
</dbReference>
<dbReference type="InterPro" id="IPR013495">
    <property type="entry name" value="CHP02679"/>
</dbReference>
<reference evidence="3" key="1">
    <citation type="submission" date="2019-12" db="EMBL/GenBank/DDBJ databases">
        <title>Comparative genomics gives insights into the taxonomy of the Azoarcus-Aromatoleum group and reveals separate origins of nif in the plant-associated Azoarcus and non-plant-associated Aromatoleum sub-groups.</title>
        <authorList>
            <person name="Lafos M."/>
            <person name="Maluk M."/>
            <person name="Batista M."/>
            <person name="Junghare M."/>
            <person name="Carmona M."/>
            <person name="Faoro H."/>
            <person name="Cruz L.M."/>
            <person name="Battistoni F."/>
            <person name="De Souza E."/>
            <person name="Pedrosa F."/>
            <person name="Chen W.-M."/>
            <person name="Poole P.S."/>
            <person name="Dixon R.A."/>
            <person name="James E.K."/>
        </authorList>
    </citation>
    <scope>NUCLEOTIDE SEQUENCE</scope>
    <source>
        <strain evidence="3">LuFRes1</strain>
    </source>
</reference>
<feature type="domain" description="Conserved hypothetical protein CHP02679 N terminus" evidence="2">
    <location>
        <begin position="33"/>
        <end position="236"/>
    </location>
</feature>
<proteinExistence type="predicted"/>
<keyword evidence="4" id="KW-1185">Reference proteome</keyword>
<evidence type="ECO:0000313" key="4">
    <source>
        <dbReference type="Proteomes" id="UP000615989"/>
    </source>
</evidence>
<feature type="domain" description="DUF2399" evidence="1">
    <location>
        <begin position="248"/>
        <end position="400"/>
    </location>
</feature>
<protein>
    <submittedName>
        <fullName evidence="3">TIGR02679 family protein</fullName>
    </submittedName>
</protein>
<dbReference type="InterPro" id="IPR024465">
    <property type="entry name" value="DUF2399"/>
</dbReference>